<feature type="compositionally biased region" description="Low complexity" evidence="1">
    <location>
        <begin position="25"/>
        <end position="37"/>
    </location>
</feature>
<feature type="compositionally biased region" description="Low complexity" evidence="1">
    <location>
        <begin position="633"/>
        <end position="662"/>
    </location>
</feature>
<feature type="region of interest" description="Disordered" evidence="1">
    <location>
        <begin position="767"/>
        <end position="822"/>
    </location>
</feature>
<dbReference type="AlphaFoldDB" id="A0AAD8R9H9"/>
<feature type="compositionally biased region" description="Pro residues" evidence="1">
    <location>
        <begin position="436"/>
        <end position="454"/>
    </location>
</feature>
<accession>A0AAD8R9H9</accession>
<feature type="region of interest" description="Disordered" evidence="1">
    <location>
        <begin position="429"/>
        <end position="478"/>
    </location>
</feature>
<dbReference type="EMBL" id="JAUUTY010000006">
    <property type="protein sequence ID" value="KAK1617543.1"/>
    <property type="molecule type" value="Genomic_DNA"/>
</dbReference>
<evidence type="ECO:0000313" key="2">
    <source>
        <dbReference type="EMBL" id="KAK1617543.1"/>
    </source>
</evidence>
<keyword evidence="3" id="KW-1185">Reference proteome</keyword>
<feature type="compositionally biased region" description="Polar residues" evidence="1">
    <location>
        <begin position="456"/>
        <end position="466"/>
    </location>
</feature>
<feature type="region of interest" description="Disordered" evidence="1">
    <location>
        <begin position="1"/>
        <end position="37"/>
    </location>
</feature>
<proteinExistence type="predicted"/>
<evidence type="ECO:0000256" key="1">
    <source>
        <dbReference type="SAM" id="MobiDB-lite"/>
    </source>
</evidence>
<feature type="compositionally biased region" description="Low complexity" evidence="1">
    <location>
        <begin position="772"/>
        <end position="801"/>
    </location>
</feature>
<reference evidence="2" key="1">
    <citation type="submission" date="2023-07" db="EMBL/GenBank/DDBJ databases">
        <title>A chromosome-level genome assembly of Lolium multiflorum.</title>
        <authorList>
            <person name="Chen Y."/>
            <person name="Copetti D."/>
            <person name="Kolliker R."/>
            <person name="Studer B."/>
        </authorList>
    </citation>
    <scope>NUCLEOTIDE SEQUENCE</scope>
    <source>
        <strain evidence="2">02402/16</strain>
        <tissue evidence="2">Leaf</tissue>
    </source>
</reference>
<dbReference type="PANTHER" id="PTHR47481:SF31">
    <property type="entry name" value="OS01G0873500 PROTEIN"/>
    <property type="match status" value="1"/>
</dbReference>
<feature type="compositionally biased region" description="Gly residues" evidence="1">
    <location>
        <begin position="467"/>
        <end position="478"/>
    </location>
</feature>
<evidence type="ECO:0000313" key="3">
    <source>
        <dbReference type="Proteomes" id="UP001231189"/>
    </source>
</evidence>
<dbReference type="Pfam" id="PF14223">
    <property type="entry name" value="Retrotran_gag_2"/>
    <property type="match status" value="1"/>
</dbReference>
<evidence type="ECO:0008006" key="4">
    <source>
        <dbReference type="Google" id="ProtNLM"/>
    </source>
</evidence>
<organism evidence="2 3">
    <name type="scientific">Lolium multiflorum</name>
    <name type="common">Italian ryegrass</name>
    <name type="synonym">Lolium perenne subsp. multiflorum</name>
    <dbReference type="NCBI Taxonomy" id="4521"/>
    <lineage>
        <taxon>Eukaryota</taxon>
        <taxon>Viridiplantae</taxon>
        <taxon>Streptophyta</taxon>
        <taxon>Embryophyta</taxon>
        <taxon>Tracheophyta</taxon>
        <taxon>Spermatophyta</taxon>
        <taxon>Magnoliopsida</taxon>
        <taxon>Liliopsida</taxon>
        <taxon>Poales</taxon>
        <taxon>Poaceae</taxon>
        <taxon>BOP clade</taxon>
        <taxon>Pooideae</taxon>
        <taxon>Poodae</taxon>
        <taxon>Poeae</taxon>
        <taxon>Poeae Chloroplast Group 2 (Poeae type)</taxon>
        <taxon>Loliodinae</taxon>
        <taxon>Loliinae</taxon>
        <taxon>Lolium</taxon>
    </lineage>
</organism>
<dbReference type="PANTHER" id="PTHR47481">
    <property type="match status" value="1"/>
</dbReference>
<feature type="compositionally biased region" description="Basic residues" evidence="1">
    <location>
        <begin position="1"/>
        <end position="12"/>
    </location>
</feature>
<gene>
    <name evidence="2" type="ORF">QYE76_023060</name>
</gene>
<feature type="region of interest" description="Disordered" evidence="1">
    <location>
        <begin position="608"/>
        <end position="683"/>
    </location>
</feature>
<protein>
    <recommendedName>
        <fullName evidence="4">Reverse transcriptase Ty1/copia-type domain-containing protein</fullName>
    </recommendedName>
</protein>
<name>A0AAD8R9H9_LOLMU</name>
<sequence>MPGQHRKCLRPRHVPESGKLAPDVSSSSASTTSSSASPLDCLDRVTAEFFYAYSVLAKPEYAFVPDVRLVLAKLWLHFVLDGSGIDFGIDQLHDCLDVSVTLLRTAATSTPAPAHDIDHGNTSRGFLDQGCSTHALGYLDIGTKGYHLASPHLFYSPSIRDATPSTTLPLWRSVSLGVHFGLSPSTVRATVVHIGFADRLRFRTIRPSPITAAACAMSFMSGTSGATSGVFSGANSSASPGLYRSTMAGSSAVTSVIPTSPISLANQITVRLTSENYIYWRTQAILSAIVCSLHESVLGTMTMVTTSHEAWETLACSFASQSTARAMAIRAELHKAKKLNKTASVFFNEIQSKADMLASIGQPLRPDEFTGYLCAGLDEQYDALVQLVSSRALTDPMPIRDVYAQLLNTEQRMEARRADLGADVHMAHLNYRGRGGPPPSAPTSPPYSKQPPPSSNQQRGQESMSRGNGGGGGSSGGGGRPICQICTKTGHVASCCFKRYNPNFLGAGNDGRYKDRQLAAFTSPTANNTSYGATPSYPIDPAWYADTAATDHFTNDLDKLTMREPYLGKDQVQTANGSGLGRGVRLELLDEHMEGASDCAQVHSADDRMHDDHVHSSSGGATQADDGPPTPSSGPTSPDVSSAPSPGSATSTTSSPASSSSPAPAPRPGVTTRLMRGIRHPKTRTDGTIAWHTARTDDLVHTEPRSHLDAMTCAHWRAAMEAEFSALQTNKTWQLVPPRPGVNIIDCKWVFKIKQKSDGTIERVLAPRIRPRPGASSSCCPASSSASSSQRSASSPTSMSREPPPQLQMEIDSDQPVPDYDDEAEFAEVIATLAVKPTSVEFIWKQSTSH</sequence>
<comment type="caution">
    <text evidence="2">The sequence shown here is derived from an EMBL/GenBank/DDBJ whole genome shotgun (WGS) entry which is preliminary data.</text>
</comment>
<dbReference type="Proteomes" id="UP001231189">
    <property type="component" value="Unassembled WGS sequence"/>
</dbReference>